<accession>A0ABD6QKQ7</accession>
<dbReference type="AlphaFoldDB" id="A0ABD6QKQ7"/>
<name>A0ABD6QKQ7_MYCFO</name>
<reference evidence="2 3" key="1">
    <citation type="submission" date="2016-07" db="EMBL/GenBank/DDBJ databases">
        <authorList>
            <person name="Sutton G."/>
            <person name="Brinkac L."/>
            <person name="Sanka R."/>
            <person name="Adams M."/>
            <person name="Lau E."/>
            <person name="Kumar A."/>
            <person name="Macaden R."/>
        </authorList>
    </citation>
    <scope>NUCLEOTIDE SEQUENCE [LARGE SCALE GENOMIC DNA]</scope>
    <source>
        <strain evidence="2 3">GA-0871</strain>
    </source>
</reference>
<proteinExistence type="predicted"/>
<protein>
    <submittedName>
        <fullName evidence="2">Uncharacterized protein</fullName>
    </submittedName>
</protein>
<evidence type="ECO:0000313" key="2">
    <source>
        <dbReference type="EMBL" id="OMC41691.1"/>
    </source>
</evidence>
<organism evidence="2 3">
    <name type="scientific">Mycolicibacterium fortuitum</name>
    <name type="common">Mycobacterium fortuitum</name>
    <dbReference type="NCBI Taxonomy" id="1766"/>
    <lineage>
        <taxon>Bacteria</taxon>
        <taxon>Bacillati</taxon>
        <taxon>Actinomycetota</taxon>
        <taxon>Actinomycetes</taxon>
        <taxon>Mycobacteriales</taxon>
        <taxon>Mycobacteriaceae</taxon>
        <taxon>Mycolicibacterium</taxon>
    </lineage>
</organism>
<gene>
    <name evidence="2" type="ORF">A5742_31725</name>
</gene>
<feature type="compositionally biased region" description="Low complexity" evidence="1">
    <location>
        <begin position="83"/>
        <end position="96"/>
    </location>
</feature>
<evidence type="ECO:0000313" key="3">
    <source>
        <dbReference type="Proteomes" id="UP000187001"/>
    </source>
</evidence>
<dbReference type="EMBL" id="MBER01000098">
    <property type="protein sequence ID" value="OMC41691.1"/>
    <property type="molecule type" value="Genomic_DNA"/>
</dbReference>
<comment type="caution">
    <text evidence="2">The sequence shown here is derived from an EMBL/GenBank/DDBJ whole genome shotgun (WGS) entry which is preliminary data.</text>
</comment>
<sequence length="109" mass="11137">MSGNVVRGTGQEVELSSGHCTSTYTVTAVFGRGGIPRFGLWIELTRHLSNGKLLGPPTQLIATVYPSALRAASVSSARCPLPAAGSAPAKGAPPIAMTGTTRAVPMKFG</sequence>
<feature type="region of interest" description="Disordered" evidence="1">
    <location>
        <begin position="83"/>
        <end position="109"/>
    </location>
</feature>
<dbReference type="Proteomes" id="UP000187001">
    <property type="component" value="Unassembled WGS sequence"/>
</dbReference>
<evidence type="ECO:0000256" key="1">
    <source>
        <dbReference type="SAM" id="MobiDB-lite"/>
    </source>
</evidence>